<protein>
    <recommendedName>
        <fullName evidence="4">Secreted protein</fullName>
    </recommendedName>
</protein>
<reference evidence="2 3" key="1">
    <citation type="journal article" date="2019" name="Commun. Biol.">
        <title>The bagworm genome reveals a unique fibroin gene that provides high tensile strength.</title>
        <authorList>
            <person name="Kono N."/>
            <person name="Nakamura H."/>
            <person name="Ohtoshi R."/>
            <person name="Tomita M."/>
            <person name="Numata K."/>
            <person name="Arakawa K."/>
        </authorList>
    </citation>
    <scope>NUCLEOTIDE SEQUENCE [LARGE SCALE GENOMIC DNA]</scope>
</reference>
<name>A0A4C1W0B5_EUMVA</name>
<evidence type="ECO:0008006" key="4">
    <source>
        <dbReference type="Google" id="ProtNLM"/>
    </source>
</evidence>
<evidence type="ECO:0000313" key="3">
    <source>
        <dbReference type="Proteomes" id="UP000299102"/>
    </source>
</evidence>
<organism evidence="2 3">
    <name type="scientific">Eumeta variegata</name>
    <name type="common">Bagworm moth</name>
    <name type="synonym">Eumeta japonica</name>
    <dbReference type="NCBI Taxonomy" id="151549"/>
    <lineage>
        <taxon>Eukaryota</taxon>
        <taxon>Metazoa</taxon>
        <taxon>Ecdysozoa</taxon>
        <taxon>Arthropoda</taxon>
        <taxon>Hexapoda</taxon>
        <taxon>Insecta</taxon>
        <taxon>Pterygota</taxon>
        <taxon>Neoptera</taxon>
        <taxon>Endopterygota</taxon>
        <taxon>Lepidoptera</taxon>
        <taxon>Glossata</taxon>
        <taxon>Ditrysia</taxon>
        <taxon>Tineoidea</taxon>
        <taxon>Psychidae</taxon>
        <taxon>Oiketicinae</taxon>
        <taxon>Eumeta</taxon>
    </lineage>
</organism>
<feature type="signal peptide" evidence="1">
    <location>
        <begin position="1"/>
        <end position="17"/>
    </location>
</feature>
<gene>
    <name evidence="2" type="ORF">EVAR_32160_1</name>
</gene>
<dbReference type="Proteomes" id="UP000299102">
    <property type="component" value="Unassembled WGS sequence"/>
</dbReference>
<comment type="caution">
    <text evidence="2">The sequence shown here is derived from an EMBL/GenBank/DDBJ whole genome shotgun (WGS) entry which is preliminary data.</text>
</comment>
<keyword evidence="3" id="KW-1185">Reference proteome</keyword>
<accession>A0A4C1W0B5</accession>
<evidence type="ECO:0000256" key="1">
    <source>
        <dbReference type="SAM" id="SignalP"/>
    </source>
</evidence>
<keyword evidence="1" id="KW-0732">Signal</keyword>
<sequence length="112" mass="12642">MCMSIGILVVCMHTAMGAERSTSCLLFRKHRVQISSTGEFIGKLCSQINSLASCFGDRVKSRYRKQYRRASASRGPEARCRSIKIVGGRCRPEVIRTKQQSTYLNLRKVTSH</sequence>
<evidence type="ECO:0000313" key="2">
    <source>
        <dbReference type="EMBL" id="GBP43594.1"/>
    </source>
</evidence>
<proteinExistence type="predicted"/>
<dbReference type="EMBL" id="BGZK01000439">
    <property type="protein sequence ID" value="GBP43594.1"/>
    <property type="molecule type" value="Genomic_DNA"/>
</dbReference>
<dbReference type="AlphaFoldDB" id="A0A4C1W0B5"/>
<feature type="chain" id="PRO_5020030026" description="Secreted protein" evidence="1">
    <location>
        <begin position="18"/>
        <end position="112"/>
    </location>
</feature>